<dbReference type="PANTHER" id="PTHR30518:SF2">
    <property type="entry name" value="ENDOLYTIC MUREIN TRANSGLYCOSYLASE"/>
    <property type="match status" value="1"/>
</dbReference>
<keyword evidence="2" id="KW-0812">Transmembrane</keyword>
<dbReference type="GO" id="GO:0071555">
    <property type="term" value="P:cell wall organization"/>
    <property type="evidence" value="ECO:0007669"/>
    <property type="project" value="UniProtKB-KW"/>
</dbReference>
<dbReference type="HAMAP" id="MF_02065">
    <property type="entry name" value="MltG"/>
    <property type="match status" value="1"/>
</dbReference>
<protein>
    <submittedName>
        <fullName evidence="7">Endolytic murein transglycosylase</fullName>
        <ecNumber evidence="7">4.2.2.-</ecNumber>
    </submittedName>
</protein>
<evidence type="ECO:0000256" key="6">
    <source>
        <dbReference type="ARBA" id="ARBA00023316"/>
    </source>
</evidence>
<accession>A0A644XME2</accession>
<organism evidence="7">
    <name type="scientific">bioreactor metagenome</name>
    <dbReference type="NCBI Taxonomy" id="1076179"/>
    <lineage>
        <taxon>unclassified sequences</taxon>
        <taxon>metagenomes</taxon>
        <taxon>ecological metagenomes</taxon>
    </lineage>
</organism>
<dbReference type="PANTHER" id="PTHR30518">
    <property type="entry name" value="ENDOLYTIC MUREIN TRANSGLYCOSYLASE"/>
    <property type="match status" value="1"/>
</dbReference>
<comment type="caution">
    <text evidence="7">The sequence shown here is derived from an EMBL/GenBank/DDBJ whole genome shotgun (WGS) entry which is preliminary data.</text>
</comment>
<dbReference type="GO" id="GO:0016829">
    <property type="term" value="F:lyase activity"/>
    <property type="evidence" value="ECO:0007669"/>
    <property type="project" value="UniProtKB-KW"/>
</dbReference>
<keyword evidence="6" id="KW-0961">Cell wall biogenesis/degradation</keyword>
<dbReference type="EC" id="4.2.2.-" evidence="7"/>
<evidence type="ECO:0000256" key="1">
    <source>
        <dbReference type="ARBA" id="ARBA00022475"/>
    </source>
</evidence>
<dbReference type="InterPro" id="IPR003770">
    <property type="entry name" value="MLTG-like"/>
</dbReference>
<dbReference type="Pfam" id="PF02618">
    <property type="entry name" value="YceG"/>
    <property type="match status" value="1"/>
</dbReference>
<evidence type="ECO:0000313" key="7">
    <source>
        <dbReference type="EMBL" id="MPM16928.1"/>
    </source>
</evidence>
<keyword evidence="1" id="KW-1003">Cell membrane</keyword>
<gene>
    <name evidence="7" type="primary">mltG_17</name>
    <name evidence="7" type="ORF">SDC9_63310</name>
</gene>
<dbReference type="Gene3D" id="3.30.1490.480">
    <property type="entry name" value="Endolytic murein transglycosylase"/>
    <property type="match status" value="1"/>
</dbReference>
<dbReference type="CDD" id="cd08010">
    <property type="entry name" value="MltG_like"/>
    <property type="match status" value="1"/>
</dbReference>
<proteinExistence type="inferred from homology"/>
<keyword evidence="5 7" id="KW-0456">Lyase</keyword>
<evidence type="ECO:0000256" key="5">
    <source>
        <dbReference type="ARBA" id="ARBA00023239"/>
    </source>
</evidence>
<dbReference type="Gene3D" id="3.30.160.60">
    <property type="entry name" value="Classic Zinc Finger"/>
    <property type="match status" value="1"/>
</dbReference>
<dbReference type="NCBIfam" id="TIGR00247">
    <property type="entry name" value="endolytic transglycosylase MltG"/>
    <property type="match status" value="1"/>
</dbReference>
<keyword evidence="4" id="KW-0472">Membrane</keyword>
<dbReference type="AlphaFoldDB" id="A0A644XME2"/>
<evidence type="ECO:0000256" key="2">
    <source>
        <dbReference type="ARBA" id="ARBA00022692"/>
    </source>
</evidence>
<dbReference type="EMBL" id="VSSQ01002702">
    <property type="protein sequence ID" value="MPM16928.1"/>
    <property type="molecule type" value="Genomic_DNA"/>
</dbReference>
<name>A0A644XME2_9ZZZZ</name>
<evidence type="ECO:0000256" key="4">
    <source>
        <dbReference type="ARBA" id="ARBA00023136"/>
    </source>
</evidence>
<evidence type="ECO:0000256" key="3">
    <source>
        <dbReference type="ARBA" id="ARBA00022989"/>
    </source>
</evidence>
<reference evidence="7" key="1">
    <citation type="submission" date="2019-08" db="EMBL/GenBank/DDBJ databases">
        <authorList>
            <person name="Kucharzyk K."/>
            <person name="Murdoch R.W."/>
            <person name="Higgins S."/>
            <person name="Loffler F."/>
        </authorList>
    </citation>
    <scope>NUCLEOTIDE SEQUENCE</scope>
</reference>
<sequence length="349" mass="39688">MKKKIVLIILSVVLLAGAGGVWYVYSKAFSNNVNLPAKTEKIIFLPTGGNIQNIYDTLQKYDLLKNTGSFRMLAGYKNLEKKYKAGRYVIKAGMSNNALVNMFASGRQSPVKITFNNIRTREELAQRVGSQLECGKDALFEILNDEKTAEKYGLNKDNFLVIFIPNTYEIYWNTSAEQFVVRMHTEWEKFWNNDRKKKAEAIGLTPAEVSVLASIVQGETNKTDEMDEIAGLYINRLKKGWKLEADPTVKFAVGDFTITRVLKKHLECESPYNTYRHEGLPPGPISLPDVTVIDKVLNYAHHNYMFMCAKEDLSGYHNFAVTNAQHEANARKYRIAYAEWARKKKASGK</sequence>
<keyword evidence="3" id="KW-1133">Transmembrane helix</keyword>